<feature type="compositionally biased region" description="Basic and acidic residues" evidence="2">
    <location>
        <begin position="160"/>
        <end position="170"/>
    </location>
</feature>
<feature type="region of interest" description="Disordered" evidence="2">
    <location>
        <begin position="160"/>
        <end position="190"/>
    </location>
</feature>
<dbReference type="OMA" id="IGEVAKW"/>
<dbReference type="InterPro" id="IPR008278">
    <property type="entry name" value="4-PPantetheinyl_Trfase_dom"/>
</dbReference>
<dbReference type="AlphaFoldDB" id="A0A074YWT0"/>
<name>A0A074YWT0_AURSE</name>
<dbReference type="RefSeq" id="XP_013349110.1">
    <property type="nucleotide sequence ID" value="XM_013493656.1"/>
</dbReference>
<reference evidence="4 5" key="1">
    <citation type="journal article" date="2014" name="BMC Genomics">
        <title>Genome sequencing of four Aureobasidium pullulans varieties: biotechnological potential, stress tolerance, and description of new species.</title>
        <authorList>
            <person name="Gostin Ar C."/>
            <person name="Ohm R.A."/>
            <person name="Kogej T."/>
            <person name="Sonjak S."/>
            <person name="Turk M."/>
            <person name="Zajc J."/>
            <person name="Zalar P."/>
            <person name="Grube M."/>
            <person name="Sun H."/>
            <person name="Han J."/>
            <person name="Sharma A."/>
            <person name="Chiniquy J."/>
            <person name="Ngan C.Y."/>
            <person name="Lipzen A."/>
            <person name="Barry K."/>
            <person name="Grigoriev I.V."/>
            <person name="Gunde-Cimerman N."/>
        </authorList>
    </citation>
    <scope>NUCLEOTIDE SEQUENCE [LARGE SCALE GENOMIC DNA]</scope>
    <source>
        <strain evidence="4 5">EXF-2481</strain>
    </source>
</reference>
<dbReference type="OrthoDB" id="15433at2759"/>
<dbReference type="SUPFAM" id="SSF56214">
    <property type="entry name" value="4'-phosphopantetheinyl transferase"/>
    <property type="match status" value="1"/>
</dbReference>
<dbReference type="Proteomes" id="UP000030641">
    <property type="component" value="Unassembled WGS sequence"/>
</dbReference>
<organism evidence="4 5">
    <name type="scientific">Aureobasidium subglaciale (strain EXF-2481)</name>
    <name type="common">Aureobasidium pullulans var. subglaciale</name>
    <dbReference type="NCBI Taxonomy" id="1043005"/>
    <lineage>
        <taxon>Eukaryota</taxon>
        <taxon>Fungi</taxon>
        <taxon>Dikarya</taxon>
        <taxon>Ascomycota</taxon>
        <taxon>Pezizomycotina</taxon>
        <taxon>Dothideomycetes</taxon>
        <taxon>Dothideomycetidae</taxon>
        <taxon>Dothideales</taxon>
        <taxon>Saccotheciaceae</taxon>
        <taxon>Aureobasidium</taxon>
    </lineage>
</organism>
<evidence type="ECO:0000256" key="1">
    <source>
        <dbReference type="ARBA" id="ARBA00022679"/>
    </source>
</evidence>
<dbReference type="InParanoid" id="A0A074YWT0"/>
<proteinExistence type="predicted"/>
<dbReference type="HOGENOM" id="CLU_089696_4_0_1"/>
<dbReference type="GeneID" id="25362864"/>
<dbReference type="GO" id="GO:0000287">
    <property type="term" value="F:magnesium ion binding"/>
    <property type="evidence" value="ECO:0007669"/>
    <property type="project" value="InterPro"/>
</dbReference>
<gene>
    <name evidence="4" type="ORF">AUEXF2481DRAFT_24908</name>
</gene>
<accession>A0A074YWT0</accession>
<dbReference type="EMBL" id="KL584749">
    <property type="protein sequence ID" value="KER00600.1"/>
    <property type="molecule type" value="Genomic_DNA"/>
</dbReference>
<dbReference type="InterPro" id="IPR037143">
    <property type="entry name" value="4-PPantetheinyl_Trfase_dom_sf"/>
</dbReference>
<keyword evidence="5" id="KW-1185">Reference proteome</keyword>
<sequence length="278" mass="31220">MPPRPFPQALSIGTDICHHPRFNKYFSAHNPTNSTRDLLKLFDKTLLPSEQRVFWRRFTPSSQLSSTASLSWDQKTAESAAVYLGGRWAAKEAVVKAFAGKRRLMLREIEIRRDGKTNAPFGIVIDGVVGREVEYQSAKEIYANLVQKWRVRDRIDRESVKDGDSAKDVRSSTSTPESAPTPTPTPIPRILDKDGKLDFNAFQEALTCTSNKGPRIVKTPVSERRDRCRLAALEAEYNRMVEAERKADAFSKMEGQIVKISISHDGDYCVATALAAFD</sequence>
<feature type="domain" description="4'-phosphopantetheinyl transferase" evidence="3">
    <location>
        <begin position="12"/>
        <end position="118"/>
    </location>
</feature>
<dbReference type="Pfam" id="PF01648">
    <property type="entry name" value="ACPS"/>
    <property type="match status" value="1"/>
</dbReference>
<evidence type="ECO:0000256" key="2">
    <source>
        <dbReference type="SAM" id="MobiDB-lite"/>
    </source>
</evidence>
<keyword evidence="1" id="KW-0808">Transferase</keyword>
<protein>
    <recommendedName>
        <fullName evidence="3">4'-phosphopantetheinyl transferase domain-containing protein</fullName>
    </recommendedName>
</protein>
<evidence type="ECO:0000313" key="5">
    <source>
        <dbReference type="Proteomes" id="UP000030641"/>
    </source>
</evidence>
<dbReference type="GO" id="GO:0008897">
    <property type="term" value="F:holo-[acyl-carrier-protein] synthase activity"/>
    <property type="evidence" value="ECO:0007669"/>
    <property type="project" value="InterPro"/>
</dbReference>
<evidence type="ECO:0000313" key="4">
    <source>
        <dbReference type="EMBL" id="KER00600.1"/>
    </source>
</evidence>
<evidence type="ECO:0000259" key="3">
    <source>
        <dbReference type="Pfam" id="PF01648"/>
    </source>
</evidence>
<dbReference type="Gene3D" id="3.90.470.20">
    <property type="entry name" value="4'-phosphopantetheinyl transferase domain"/>
    <property type="match status" value="1"/>
</dbReference>